<sequence>MKKFSVLFLFVLIAFSNVLAQSINSSAVLEQLQSPNVKQRFSALAEIEQLGSKAKKLRPSLIKLQTKTLLEGKTPKQVEETIKAEEKRQNEDTDMWEEEAW</sequence>
<feature type="compositionally biased region" description="Basic and acidic residues" evidence="1">
    <location>
        <begin position="81"/>
        <end position="91"/>
    </location>
</feature>
<dbReference type="EMBL" id="AP019860">
    <property type="protein sequence ID" value="BBM86177.1"/>
    <property type="molecule type" value="Genomic_DNA"/>
</dbReference>
<feature type="signal peptide" evidence="2">
    <location>
        <begin position="1"/>
        <end position="20"/>
    </location>
</feature>
<evidence type="ECO:0000313" key="4">
    <source>
        <dbReference type="Proteomes" id="UP000326354"/>
    </source>
</evidence>
<name>A0A5S9IR33_UABAM</name>
<dbReference type="AlphaFoldDB" id="A0A5S9IR33"/>
<protein>
    <submittedName>
        <fullName evidence="3">Uncharacterized protein</fullName>
    </submittedName>
</protein>
<feature type="compositionally biased region" description="Acidic residues" evidence="1">
    <location>
        <begin position="92"/>
        <end position="101"/>
    </location>
</feature>
<organism evidence="3 4">
    <name type="scientific">Uabimicrobium amorphum</name>
    <dbReference type="NCBI Taxonomy" id="2596890"/>
    <lineage>
        <taxon>Bacteria</taxon>
        <taxon>Pseudomonadati</taxon>
        <taxon>Planctomycetota</taxon>
        <taxon>Candidatus Uabimicrobiia</taxon>
        <taxon>Candidatus Uabimicrobiales</taxon>
        <taxon>Candidatus Uabimicrobiaceae</taxon>
        <taxon>Candidatus Uabimicrobium</taxon>
    </lineage>
</organism>
<keyword evidence="4" id="KW-1185">Reference proteome</keyword>
<reference evidence="3 4" key="1">
    <citation type="submission" date="2019-08" db="EMBL/GenBank/DDBJ databases">
        <title>Complete genome sequence of Candidatus Uab amorphum.</title>
        <authorList>
            <person name="Shiratori T."/>
            <person name="Suzuki S."/>
            <person name="Kakizawa Y."/>
            <person name="Ishida K."/>
        </authorList>
    </citation>
    <scope>NUCLEOTIDE SEQUENCE [LARGE SCALE GENOMIC DNA]</scope>
    <source>
        <strain evidence="3 4">SRT547</strain>
    </source>
</reference>
<dbReference type="RefSeq" id="WP_151970247.1">
    <property type="nucleotide sequence ID" value="NZ_AP019860.1"/>
</dbReference>
<dbReference type="KEGG" id="uam:UABAM_04563"/>
<keyword evidence="2" id="KW-0732">Signal</keyword>
<proteinExistence type="predicted"/>
<evidence type="ECO:0000313" key="3">
    <source>
        <dbReference type="EMBL" id="BBM86177.1"/>
    </source>
</evidence>
<accession>A0A5S9IR33</accession>
<dbReference type="Proteomes" id="UP000326354">
    <property type="component" value="Chromosome"/>
</dbReference>
<feature type="region of interest" description="Disordered" evidence="1">
    <location>
        <begin position="81"/>
        <end position="101"/>
    </location>
</feature>
<feature type="chain" id="PRO_5024808440" evidence="2">
    <location>
        <begin position="21"/>
        <end position="101"/>
    </location>
</feature>
<gene>
    <name evidence="3" type="ORF">UABAM_04563</name>
</gene>
<evidence type="ECO:0000256" key="2">
    <source>
        <dbReference type="SAM" id="SignalP"/>
    </source>
</evidence>
<evidence type="ECO:0000256" key="1">
    <source>
        <dbReference type="SAM" id="MobiDB-lite"/>
    </source>
</evidence>